<keyword evidence="2" id="KW-1185">Reference proteome</keyword>
<gene>
    <name evidence="1" type="ORF">F4821DRAFT_47234</name>
</gene>
<dbReference type="EMBL" id="MU394420">
    <property type="protein sequence ID" value="KAI6080822.1"/>
    <property type="molecule type" value="Genomic_DNA"/>
</dbReference>
<organism evidence="1 2">
    <name type="scientific">Hypoxylon rubiginosum</name>
    <dbReference type="NCBI Taxonomy" id="110542"/>
    <lineage>
        <taxon>Eukaryota</taxon>
        <taxon>Fungi</taxon>
        <taxon>Dikarya</taxon>
        <taxon>Ascomycota</taxon>
        <taxon>Pezizomycotina</taxon>
        <taxon>Sordariomycetes</taxon>
        <taxon>Xylariomycetidae</taxon>
        <taxon>Xylariales</taxon>
        <taxon>Hypoxylaceae</taxon>
        <taxon>Hypoxylon</taxon>
    </lineage>
</organism>
<accession>A0ACC0CK45</accession>
<dbReference type="Proteomes" id="UP001497680">
    <property type="component" value="Unassembled WGS sequence"/>
</dbReference>
<protein>
    <submittedName>
        <fullName evidence="1">Uncharacterized protein</fullName>
    </submittedName>
</protein>
<reference evidence="1 2" key="1">
    <citation type="journal article" date="2022" name="New Phytol.">
        <title>Ecological generalism drives hyperdiversity of secondary metabolite gene clusters in xylarialean endophytes.</title>
        <authorList>
            <person name="Franco M.E.E."/>
            <person name="Wisecaver J.H."/>
            <person name="Arnold A.E."/>
            <person name="Ju Y.M."/>
            <person name="Slot J.C."/>
            <person name="Ahrendt S."/>
            <person name="Moore L.P."/>
            <person name="Eastman K.E."/>
            <person name="Scott K."/>
            <person name="Konkel Z."/>
            <person name="Mondo S.J."/>
            <person name="Kuo A."/>
            <person name="Hayes R.D."/>
            <person name="Haridas S."/>
            <person name="Andreopoulos B."/>
            <person name="Riley R."/>
            <person name="LaButti K."/>
            <person name="Pangilinan J."/>
            <person name="Lipzen A."/>
            <person name="Amirebrahimi M."/>
            <person name="Yan J."/>
            <person name="Adam C."/>
            <person name="Keymanesh K."/>
            <person name="Ng V."/>
            <person name="Louie K."/>
            <person name="Northen T."/>
            <person name="Drula E."/>
            <person name="Henrissat B."/>
            <person name="Hsieh H.M."/>
            <person name="Youens-Clark K."/>
            <person name="Lutzoni F."/>
            <person name="Miadlikowska J."/>
            <person name="Eastwood D.C."/>
            <person name="Hamelin R.C."/>
            <person name="Grigoriev I.V."/>
            <person name="U'Ren J.M."/>
        </authorList>
    </citation>
    <scope>NUCLEOTIDE SEQUENCE [LARGE SCALE GENOMIC DNA]</scope>
    <source>
        <strain evidence="1 2">ER1909</strain>
    </source>
</reference>
<evidence type="ECO:0000313" key="1">
    <source>
        <dbReference type="EMBL" id="KAI6080822.1"/>
    </source>
</evidence>
<evidence type="ECO:0000313" key="2">
    <source>
        <dbReference type="Proteomes" id="UP001497680"/>
    </source>
</evidence>
<proteinExistence type="predicted"/>
<name>A0ACC0CK45_9PEZI</name>
<comment type="caution">
    <text evidence="1">The sequence shown here is derived from an EMBL/GenBank/DDBJ whole genome shotgun (WGS) entry which is preliminary data.</text>
</comment>
<sequence length="400" mass="44047">MLKSRIATSLPGPGDLVPNPDTPELGPAAMVVTWTLTAVCIVIVAARVYVRARITLSLGSDDWFMVAALICRLGGEAACQKMYDNNLGNGEKFVTYYQQSEIFKYNWIQFIISIPCSVLARISATILLVRIFDTERWLRRYLISFTVLMIVIPTAVLICVCVQCTPVEAFWNPVMIATGQATCWDLRIVQYLAYLGQALFAFSDLTYVFFPVIVIWKLNMSLSQKMSLIAVMMLSLITVAAAIVKAIASQVLSVTEPGGDWWANPSSTIISSGSEQCIVIIMGCVPPLLSVFKAAFVHIFHAVSSLGSHVSRSMTSKRRDQAKSFDLTSGKNAESYKPKAAPVDHEMDNLTGKGQDTALDSAWNDSDPDLQARLNIWRTDSFVVTYEKRGSRISSNKGGV</sequence>